<comment type="caution">
    <text evidence="2">The sequence shown here is derived from an EMBL/GenBank/DDBJ whole genome shotgun (WGS) entry which is preliminary data.</text>
</comment>
<accession>A0ABM8VVK2</accession>
<keyword evidence="3" id="KW-1185">Reference proteome</keyword>
<reference evidence="2 3" key="1">
    <citation type="submission" date="2021-06" db="EMBL/GenBank/DDBJ databases">
        <authorList>
            <person name="Kallberg Y."/>
            <person name="Tangrot J."/>
            <person name="Rosling A."/>
        </authorList>
    </citation>
    <scope>NUCLEOTIDE SEQUENCE [LARGE SCALE GENOMIC DNA]</scope>
    <source>
        <strain evidence="2 3">120-4 pot B 10/14</strain>
    </source>
</reference>
<protein>
    <submittedName>
        <fullName evidence="2">26250_t:CDS:1</fullName>
    </submittedName>
</protein>
<feature type="coiled-coil region" evidence="1">
    <location>
        <begin position="141"/>
        <end position="200"/>
    </location>
</feature>
<sequence>MNENQTPPPAIHMQIDNYAMGNNSSNVVNNYPSPPRQTTSREEYNDTITIPNFPNQVKEALTTIKKYLARQPTSHEIKISKETIIVNGKLLELDYEACKICKNQPSNFTCPQCQRKVCSKCVIKRSDKVQCFRCKNSKKVKDKLNSEFEDKITRLLKLESNDKIREVVLAEVENLGGKSLEELIEVVRKLEIRSDKLDRSISLAYFYVGKIFYEKMEEFFSESDLEGGQKDRKILASFRHAKDLDFGKERMSIQEIKEKLSVDDNKVSRFFGLTLKVFLTYKNFGSSEEQIRKAESIPSSVWLRDLSQEKFLDFLGKLKQREREEEL</sequence>
<name>A0ABM8VVK2_GIGMA</name>
<evidence type="ECO:0000313" key="3">
    <source>
        <dbReference type="Proteomes" id="UP000789901"/>
    </source>
</evidence>
<evidence type="ECO:0000313" key="2">
    <source>
        <dbReference type="EMBL" id="CAG8456096.1"/>
    </source>
</evidence>
<proteinExistence type="predicted"/>
<evidence type="ECO:0000256" key="1">
    <source>
        <dbReference type="SAM" id="Coils"/>
    </source>
</evidence>
<gene>
    <name evidence="2" type="ORF">GMARGA_LOCUS62</name>
</gene>
<keyword evidence="1" id="KW-0175">Coiled coil</keyword>
<organism evidence="2 3">
    <name type="scientific">Gigaspora margarita</name>
    <dbReference type="NCBI Taxonomy" id="4874"/>
    <lineage>
        <taxon>Eukaryota</taxon>
        <taxon>Fungi</taxon>
        <taxon>Fungi incertae sedis</taxon>
        <taxon>Mucoromycota</taxon>
        <taxon>Glomeromycotina</taxon>
        <taxon>Glomeromycetes</taxon>
        <taxon>Diversisporales</taxon>
        <taxon>Gigasporaceae</taxon>
        <taxon>Gigaspora</taxon>
    </lineage>
</organism>
<dbReference type="EMBL" id="CAJVQB010000002">
    <property type="protein sequence ID" value="CAG8456096.1"/>
    <property type="molecule type" value="Genomic_DNA"/>
</dbReference>
<dbReference type="Proteomes" id="UP000789901">
    <property type="component" value="Unassembled WGS sequence"/>
</dbReference>